<name>A0A167GBM0_9BACL</name>
<sequence>MNNTTSGIAALNNIGLSHVQLTGAYHVNAFEKEMAYLLSYDPDRLLVGFREVAGLPAKATIYPGWEDTEIRGHTLGHFLTACAQAYMQNRNADLLAKLEYIIDELSLSQLDNGYLSAFPETLFDNVEKRKPAWVPWYTMHKIIAGLIIVVEGTGNQTAYDIVAKLGDWVADRTSKWSKELRKTVLAVEYGGMNDCLYDLFKLTKSSRHLEAAHQFDEINLFEAIRSGQDILKGKHANTTIPKFLGALNRYLTLGESEIFYREAAEKFWDMVVYHHSYITGGNSESEHFGDSDLLDGKRSDITCETCNSYNMLKLTRELFKLTQDIKYADFYENTYMNAILSSQHPDTGMTMYFQPMATGYFKVYSSPFEHFWCCTGTGMESFTKLNDSIYFQLDQQLYVNQYVSSQLDWSEQNIKITQNTDFPYTDKAQLMIETVDHSDKHFTMCLRIPEWASGEISFTINGEHIQPKVRDGYAHIERVWMNGDSLQLRIPMVASYYPLADAPNVVGFKYGPVVLSAALGTEDMIESKTGVIVSVPTKRMLVKDFVTPVGMNVQEWFNDFDQHFVRLNDDLAFVLRNTDEEKRLVFTPHFKQHNERYGIYWNFVEADSDALRDHQKKSHQQLLLKENTIDSVQVGNDQYELEHYIQGEHTYAGSFEGLNGRRAEANGWFSYEMKVLPGQRNGLLVTFSYLDADRSFGIWVNGHLLATETVLHHERKREFYDKVIEIPVSLIAEDQESIVVRFAPVMGGFNGVYGVLRTIKP</sequence>
<dbReference type="KEGG" id="pcx:LPB68_10745"/>
<feature type="domain" description="Non-reducing end beta-L-arabinofuranosidase-like GH127 catalytic" evidence="1">
    <location>
        <begin position="18"/>
        <end position="386"/>
    </location>
</feature>
<reference evidence="4 5" key="1">
    <citation type="submission" date="2016-02" db="EMBL/GenBank/DDBJ databases">
        <title>Paenibacillus sp. LPB0068, isolated from Crassostrea gigas.</title>
        <authorList>
            <person name="Shin S.-K."/>
            <person name="Yi H."/>
        </authorList>
    </citation>
    <scope>NUCLEOTIDE SEQUENCE [LARGE SCALE GENOMIC DNA]</scope>
    <source>
        <strain evidence="4 5">LPB0068</strain>
    </source>
</reference>
<dbReference type="AlphaFoldDB" id="A0A167GBM0"/>
<dbReference type="InterPro" id="IPR046544">
    <property type="entry name" value="GH146_SB_dom"/>
</dbReference>
<protein>
    <recommendedName>
        <fullName evidence="6">Glycosyl hydrolase</fullName>
    </recommendedName>
</protein>
<gene>
    <name evidence="4" type="ORF">PNBC_01740</name>
</gene>
<feature type="domain" description="Non-reducing end beta-L-arabinofuranosidase-like GH127 middle" evidence="3">
    <location>
        <begin position="396"/>
        <end position="492"/>
    </location>
</feature>
<dbReference type="Pfam" id="PF20736">
    <property type="entry name" value="Glyco_hydro127M"/>
    <property type="match status" value="1"/>
</dbReference>
<dbReference type="InterPro" id="IPR008928">
    <property type="entry name" value="6-hairpin_glycosidase_sf"/>
</dbReference>
<dbReference type="GO" id="GO:0005975">
    <property type="term" value="P:carbohydrate metabolic process"/>
    <property type="evidence" value="ECO:0007669"/>
    <property type="project" value="InterPro"/>
</dbReference>
<dbReference type="EMBL" id="LSFN01000004">
    <property type="protein sequence ID" value="OAB77419.1"/>
    <property type="molecule type" value="Genomic_DNA"/>
</dbReference>
<accession>A0A167GBM0</accession>
<evidence type="ECO:0000259" key="3">
    <source>
        <dbReference type="Pfam" id="PF20736"/>
    </source>
</evidence>
<evidence type="ECO:0008006" key="6">
    <source>
        <dbReference type="Google" id="ProtNLM"/>
    </source>
</evidence>
<evidence type="ECO:0000259" key="1">
    <source>
        <dbReference type="Pfam" id="PF07944"/>
    </source>
</evidence>
<dbReference type="SUPFAM" id="SSF48208">
    <property type="entry name" value="Six-hairpin glycosidases"/>
    <property type="match status" value="1"/>
</dbReference>
<evidence type="ECO:0000259" key="2">
    <source>
        <dbReference type="Pfam" id="PF20620"/>
    </source>
</evidence>
<dbReference type="PANTHER" id="PTHR31151:SF0">
    <property type="entry name" value="PROLINE-TRNA LIGASE (DUF1680)"/>
    <property type="match status" value="1"/>
</dbReference>
<organism evidence="4 5">
    <name type="scientific">Paenibacillus crassostreae</name>
    <dbReference type="NCBI Taxonomy" id="1763538"/>
    <lineage>
        <taxon>Bacteria</taxon>
        <taxon>Bacillati</taxon>
        <taxon>Bacillota</taxon>
        <taxon>Bacilli</taxon>
        <taxon>Bacillales</taxon>
        <taxon>Paenibacillaceae</taxon>
        <taxon>Paenibacillus</taxon>
    </lineage>
</organism>
<dbReference type="RefSeq" id="WP_068654645.1">
    <property type="nucleotide sequence ID" value="NZ_CP017770.1"/>
</dbReference>
<dbReference type="InterPro" id="IPR049046">
    <property type="entry name" value="Beta-AFase-like_GH127_middle"/>
</dbReference>
<dbReference type="PANTHER" id="PTHR31151">
    <property type="entry name" value="PROLINE-TRNA LIGASE (DUF1680)"/>
    <property type="match status" value="1"/>
</dbReference>
<dbReference type="InterPro" id="IPR012878">
    <property type="entry name" value="Beta-AFase-like_GH127_cat"/>
</dbReference>
<dbReference type="STRING" id="1763538.LPB68_10745"/>
<dbReference type="Pfam" id="PF07944">
    <property type="entry name" value="Beta-AFase-like_GH127_cat"/>
    <property type="match status" value="1"/>
</dbReference>
<dbReference type="Proteomes" id="UP000077134">
    <property type="component" value="Unassembled WGS sequence"/>
</dbReference>
<proteinExistence type="predicted"/>
<evidence type="ECO:0000313" key="4">
    <source>
        <dbReference type="EMBL" id="OAB77419.1"/>
    </source>
</evidence>
<keyword evidence="5" id="KW-1185">Reference proteome</keyword>
<feature type="domain" description="Glycoside hydrolase GH146 substrate-binding" evidence="2">
    <location>
        <begin position="624"/>
        <end position="743"/>
    </location>
</feature>
<evidence type="ECO:0000313" key="5">
    <source>
        <dbReference type="Proteomes" id="UP000077134"/>
    </source>
</evidence>
<dbReference type="Pfam" id="PF20620">
    <property type="entry name" value="DUF6805"/>
    <property type="match status" value="1"/>
</dbReference>
<comment type="caution">
    <text evidence="4">The sequence shown here is derived from an EMBL/GenBank/DDBJ whole genome shotgun (WGS) entry which is preliminary data.</text>
</comment>
<dbReference type="OrthoDB" id="9757939at2"/>